<sequence>MCPVVVVDGTFLTERYKGTLIIATCQDANMHIYPLAWAFVDSENDASWHWFFMNLKGITGGQEDLVLISDRHMSLISAVQTIFQNTRHAYCIYHIKGNLRTVTRKTDTISLFNKAAEAYTIEEFHKYMSQIQATDEKESLNSVFKKARQTPILVLFDSIGKKLQSWFYERREAARSCTGNLTPAMEEKLRNSHEKAKKFTVEPIDQTLYVVRSGATNFTVNFVENTCTCRKFQLDHLPCEHAIAAAKKRGFSIYLMCSSYYSVDYWRKAYAETIFPVPNENEWEIPDNIKEMIILPPIVRQRDGRRRTTRIPSTKESAQDKNTVEVVQHDSDRLRGRSDVGHPDPDRPRSLSESGRRPLTDYVVDQGRAARRLTNHGSIRVGLHDL</sequence>
<evidence type="ECO:0000313" key="8">
    <source>
        <dbReference type="Proteomes" id="UP001318860"/>
    </source>
</evidence>
<protein>
    <recommendedName>
        <fullName evidence="6">SWIM-type domain-containing protein</fullName>
    </recommendedName>
</protein>
<dbReference type="Proteomes" id="UP001318860">
    <property type="component" value="Unassembled WGS sequence"/>
</dbReference>
<feature type="compositionally biased region" description="Basic and acidic residues" evidence="5">
    <location>
        <begin position="317"/>
        <end position="359"/>
    </location>
</feature>
<evidence type="ECO:0000256" key="5">
    <source>
        <dbReference type="SAM" id="MobiDB-lite"/>
    </source>
</evidence>
<feature type="region of interest" description="Disordered" evidence="5">
    <location>
        <begin position="304"/>
        <end position="360"/>
    </location>
</feature>
<evidence type="ECO:0000313" key="7">
    <source>
        <dbReference type="EMBL" id="KAK6149441.1"/>
    </source>
</evidence>
<reference evidence="7 8" key="1">
    <citation type="journal article" date="2021" name="Comput. Struct. Biotechnol. J.">
        <title>De novo genome assembly of the potent medicinal plant Rehmannia glutinosa using nanopore technology.</title>
        <authorList>
            <person name="Ma L."/>
            <person name="Dong C."/>
            <person name="Song C."/>
            <person name="Wang X."/>
            <person name="Zheng X."/>
            <person name="Niu Y."/>
            <person name="Chen S."/>
            <person name="Feng W."/>
        </authorList>
    </citation>
    <scope>NUCLEOTIDE SEQUENCE [LARGE SCALE GENOMIC DNA]</scope>
    <source>
        <strain evidence="7">DH-2019</strain>
    </source>
</reference>
<evidence type="ECO:0000259" key="6">
    <source>
        <dbReference type="PROSITE" id="PS50966"/>
    </source>
</evidence>
<name>A0ABR0WR62_REHGL</name>
<gene>
    <name evidence="7" type="ORF">DH2020_016966</name>
</gene>
<keyword evidence="8" id="KW-1185">Reference proteome</keyword>
<evidence type="ECO:0000256" key="4">
    <source>
        <dbReference type="PROSITE-ProRule" id="PRU00325"/>
    </source>
</evidence>
<keyword evidence="3" id="KW-0862">Zinc</keyword>
<accession>A0ABR0WR62</accession>
<dbReference type="SMART" id="SM00575">
    <property type="entry name" value="ZnF_PMZ"/>
    <property type="match status" value="1"/>
</dbReference>
<dbReference type="InterPro" id="IPR007527">
    <property type="entry name" value="Znf_SWIM"/>
</dbReference>
<dbReference type="InterPro" id="IPR018289">
    <property type="entry name" value="MULE_transposase_dom"/>
</dbReference>
<dbReference type="Pfam" id="PF04434">
    <property type="entry name" value="SWIM"/>
    <property type="match status" value="1"/>
</dbReference>
<keyword evidence="2 4" id="KW-0863">Zinc-finger</keyword>
<keyword evidence="1" id="KW-0479">Metal-binding</keyword>
<proteinExistence type="predicted"/>
<comment type="caution">
    <text evidence="7">The sequence shown here is derived from an EMBL/GenBank/DDBJ whole genome shotgun (WGS) entry which is preliminary data.</text>
</comment>
<dbReference type="EMBL" id="JABTTQ020000009">
    <property type="protein sequence ID" value="KAK6149441.1"/>
    <property type="molecule type" value="Genomic_DNA"/>
</dbReference>
<evidence type="ECO:0000256" key="3">
    <source>
        <dbReference type="ARBA" id="ARBA00022833"/>
    </source>
</evidence>
<dbReference type="PANTHER" id="PTHR31973">
    <property type="entry name" value="POLYPROTEIN, PUTATIVE-RELATED"/>
    <property type="match status" value="1"/>
</dbReference>
<evidence type="ECO:0000256" key="2">
    <source>
        <dbReference type="ARBA" id="ARBA00022771"/>
    </source>
</evidence>
<dbReference type="InterPro" id="IPR006564">
    <property type="entry name" value="Znf_PMZ"/>
</dbReference>
<organism evidence="7 8">
    <name type="scientific">Rehmannia glutinosa</name>
    <name type="common">Chinese foxglove</name>
    <dbReference type="NCBI Taxonomy" id="99300"/>
    <lineage>
        <taxon>Eukaryota</taxon>
        <taxon>Viridiplantae</taxon>
        <taxon>Streptophyta</taxon>
        <taxon>Embryophyta</taxon>
        <taxon>Tracheophyta</taxon>
        <taxon>Spermatophyta</taxon>
        <taxon>Magnoliopsida</taxon>
        <taxon>eudicotyledons</taxon>
        <taxon>Gunneridae</taxon>
        <taxon>Pentapetalae</taxon>
        <taxon>asterids</taxon>
        <taxon>lamiids</taxon>
        <taxon>Lamiales</taxon>
        <taxon>Orobanchaceae</taxon>
        <taxon>Rehmannieae</taxon>
        <taxon>Rehmannia</taxon>
    </lineage>
</organism>
<evidence type="ECO:0000256" key="1">
    <source>
        <dbReference type="ARBA" id="ARBA00022723"/>
    </source>
</evidence>
<feature type="domain" description="SWIM-type" evidence="6">
    <location>
        <begin position="218"/>
        <end position="250"/>
    </location>
</feature>
<dbReference type="PANTHER" id="PTHR31973:SF113">
    <property type="entry name" value="PROTEIN FAR1-RELATED SEQUENCE 5-LIKE"/>
    <property type="match status" value="1"/>
</dbReference>
<dbReference type="Pfam" id="PF10551">
    <property type="entry name" value="MULE"/>
    <property type="match status" value="1"/>
</dbReference>
<dbReference type="PROSITE" id="PS50966">
    <property type="entry name" value="ZF_SWIM"/>
    <property type="match status" value="1"/>
</dbReference>